<comment type="caution">
    <text evidence="1">The sequence shown here is derived from an EMBL/GenBank/DDBJ whole genome shotgun (WGS) entry which is preliminary data.</text>
</comment>
<evidence type="ECO:0000313" key="1">
    <source>
        <dbReference type="EMBL" id="KAA6357011.1"/>
    </source>
</evidence>
<dbReference type="AlphaFoldDB" id="A0A5J4THF2"/>
<dbReference type="OrthoDB" id="414982at2759"/>
<evidence type="ECO:0000313" key="2">
    <source>
        <dbReference type="Proteomes" id="UP000324800"/>
    </source>
</evidence>
<reference evidence="1 2" key="1">
    <citation type="submission" date="2019-03" db="EMBL/GenBank/DDBJ databases">
        <title>Single cell metagenomics reveals metabolic interactions within the superorganism composed of flagellate Streblomastix strix and complex community of Bacteroidetes bacteria on its surface.</title>
        <authorList>
            <person name="Treitli S.C."/>
            <person name="Kolisko M."/>
            <person name="Husnik F."/>
            <person name="Keeling P."/>
            <person name="Hampl V."/>
        </authorList>
    </citation>
    <scope>NUCLEOTIDE SEQUENCE [LARGE SCALE GENOMIC DNA]</scope>
    <source>
        <strain evidence="1">ST1C</strain>
    </source>
</reference>
<name>A0A5J4THF2_9EUKA</name>
<dbReference type="EMBL" id="SNRW01032045">
    <property type="protein sequence ID" value="KAA6357011.1"/>
    <property type="molecule type" value="Genomic_DNA"/>
</dbReference>
<sequence>MVRLGIRRSEANKERKQLRFIDALIYCTKMTLKKFDLDIVGGTMTKGRLPYEYINF</sequence>
<organism evidence="1 2">
    <name type="scientific">Streblomastix strix</name>
    <dbReference type="NCBI Taxonomy" id="222440"/>
    <lineage>
        <taxon>Eukaryota</taxon>
        <taxon>Metamonada</taxon>
        <taxon>Preaxostyla</taxon>
        <taxon>Oxymonadida</taxon>
        <taxon>Streblomastigidae</taxon>
        <taxon>Streblomastix</taxon>
    </lineage>
</organism>
<dbReference type="Proteomes" id="UP000324800">
    <property type="component" value="Unassembled WGS sequence"/>
</dbReference>
<protein>
    <submittedName>
        <fullName evidence="1">Uncharacterized protein</fullName>
    </submittedName>
</protein>
<feature type="non-terminal residue" evidence="1">
    <location>
        <position position="56"/>
    </location>
</feature>
<proteinExistence type="predicted"/>
<gene>
    <name evidence="1" type="ORF">EZS28_047462</name>
</gene>
<accession>A0A5J4THF2</accession>